<sequence>MTVLDVLYLAALLQQLYAFAFHFHRPANGHRASSHWNALVLLSGGCTISTALPLLQARPTLDSFTGIFSVLSLTSGILLFTWAAFTSRPGRFRAIFGEVKPAEVVSHGPYAYVRHPTYTSYALAWTGAIAMDLATGPGVKSAVFWAACACFAGLLWLYQKAAEQEEAAFLTDATRATSESYKAYRQHVTARWVPGVG</sequence>
<keyword evidence="2 5" id="KW-0812">Transmembrane</keyword>
<feature type="transmembrane region" description="Helical" evidence="5">
    <location>
        <begin position="67"/>
        <end position="85"/>
    </location>
</feature>
<keyword evidence="4 5" id="KW-0472">Membrane</keyword>
<dbReference type="Gene3D" id="1.20.120.1630">
    <property type="match status" value="1"/>
</dbReference>
<evidence type="ECO:0000313" key="7">
    <source>
        <dbReference type="Proteomes" id="UP001324427"/>
    </source>
</evidence>
<keyword evidence="5" id="KW-0256">Endoplasmic reticulum</keyword>
<dbReference type="GO" id="GO:0004671">
    <property type="term" value="F:protein C-terminal S-isoprenylcysteine carboxyl O-methyltransferase activity"/>
    <property type="evidence" value="ECO:0007669"/>
    <property type="project" value="UniProtKB-EC"/>
</dbReference>
<organism evidence="6 7">
    <name type="scientific">Oleoguttula mirabilis</name>
    <dbReference type="NCBI Taxonomy" id="1507867"/>
    <lineage>
        <taxon>Eukaryota</taxon>
        <taxon>Fungi</taxon>
        <taxon>Dikarya</taxon>
        <taxon>Ascomycota</taxon>
        <taxon>Pezizomycotina</taxon>
        <taxon>Dothideomycetes</taxon>
        <taxon>Dothideomycetidae</taxon>
        <taxon>Mycosphaerellales</taxon>
        <taxon>Teratosphaeriaceae</taxon>
        <taxon>Oleoguttula</taxon>
    </lineage>
</organism>
<evidence type="ECO:0000256" key="1">
    <source>
        <dbReference type="ARBA" id="ARBA00004141"/>
    </source>
</evidence>
<keyword evidence="5" id="KW-0489">Methyltransferase</keyword>
<dbReference type="Pfam" id="PF04140">
    <property type="entry name" value="ICMT"/>
    <property type="match status" value="1"/>
</dbReference>
<gene>
    <name evidence="6" type="ORF">LTR36_009682</name>
</gene>
<keyword evidence="5" id="KW-0808">Transferase</keyword>
<proteinExistence type="inferred from homology"/>
<reference evidence="6 7" key="1">
    <citation type="submission" date="2021-11" db="EMBL/GenBank/DDBJ databases">
        <title>Black yeast isolated from Biological Soil Crust.</title>
        <authorList>
            <person name="Kurbessoian T."/>
        </authorList>
    </citation>
    <scope>NUCLEOTIDE SEQUENCE [LARGE SCALE GENOMIC DNA]</scope>
    <source>
        <strain evidence="6 7">CCFEE 5522</strain>
    </source>
</reference>
<comment type="similarity">
    <text evidence="5">Belongs to the class VI-like SAM-binding methyltransferase superfamily. Isoprenylcysteine carboxyl methyltransferase family.</text>
</comment>
<dbReference type="EMBL" id="JAVFHQ010000072">
    <property type="protein sequence ID" value="KAK4540184.1"/>
    <property type="molecule type" value="Genomic_DNA"/>
</dbReference>
<dbReference type="AlphaFoldDB" id="A0AAV9J5W2"/>
<keyword evidence="5" id="KW-0949">S-adenosyl-L-methionine</keyword>
<dbReference type="GO" id="GO:0032259">
    <property type="term" value="P:methylation"/>
    <property type="evidence" value="ECO:0007669"/>
    <property type="project" value="UniProtKB-KW"/>
</dbReference>
<dbReference type="Proteomes" id="UP001324427">
    <property type="component" value="Unassembled WGS sequence"/>
</dbReference>
<evidence type="ECO:0000256" key="2">
    <source>
        <dbReference type="ARBA" id="ARBA00022692"/>
    </source>
</evidence>
<evidence type="ECO:0000313" key="6">
    <source>
        <dbReference type="EMBL" id="KAK4540184.1"/>
    </source>
</evidence>
<keyword evidence="7" id="KW-1185">Reference proteome</keyword>
<evidence type="ECO:0000256" key="4">
    <source>
        <dbReference type="ARBA" id="ARBA00023136"/>
    </source>
</evidence>
<dbReference type="GO" id="GO:0005789">
    <property type="term" value="C:endoplasmic reticulum membrane"/>
    <property type="evidence" value="ECO:0007669"/>
    <property type="project" value="UniProtKB-SubCell"/>
</dbReference>
<comment type="caution">
    <text evidence="5">Lacks conserved residue(s) required for the propagation of feature annotation.</text>
</comment>
<accession>A0AAV9J5W2</accession>
<comment type="subcellular location">
    <subcellularLocation>
        <location evidence="5">Endoplasmic reticulum membrane</location>
        <topology evidence="5">Multi-pass membrane protein</topology>
    </subcellularLocation>
    <subcellularLocation>
        <location evidence="1">Membrane</location>
        <topology evidence="1">Multi-pass membrane protein</topology>
    </subcellularLocation>
</comment>
<name>A0AAV9J5W2_9PEZI</name>
<protein>
    <recommendedName>
        <fullName evidence="5">Protein-S-isoprenylcysteine O-methyltransferase</fullName>
        <ecNumber evidence="5">2.1.1.100</ecNumber>
    </recommendedName>
</protein>
<dbReference type="InterPro" id="IPR007269">
    <property type="entry name" value="ICMT_MeTrfase"/>
</dbReference>
<feature type="transmembrane region" description="Helical" evidence="5">
    <location>
        <begin position="36"/>
        <end position="55"/>
    </location>
</feature>
<comment type="catalytic activity">
    <reaction evidence="5">
        <text>[protein]-C-terminal S-[(2E,6E)-farnesyl]-L-cysteine + S-adenosyl-L-methionine = [protein]-C-terminal S-[(2E,6E)-farnesyl]-L-cysteine methyl ester + S-adenosyl-L-homocysteine</text>
        <dbReference type="Rhea" id="RHEA:21672"/>
        <dbReference type="Rhea" id="RHEA-COMP:12125"/>
        <dbReference type="Rhea" id="RHEA-COMP:12126"/>
        <dbReference type="ChEBI" id="CHEBI:57856"/>
        <dbReference type="ChEBI" id="CHEBI:59789"/>
        <dbReference type="ChEBI" id="CHEBI:90510"/>
        <dbReference type="ChEBI" id="CHEBI:90511"/>
        <dbReference type="EC" id="2.1.1.100"/>
    </reaction>
</comment>
<keyword evidence="3 5" id="KW-1133">Transmembrane helix</keyword>
<comment type="caution">
    <text evidence="6">The sequence shown here is derived from an EMBL/GenBank/DDBJ whole genome shotgun (WGS) entry which is preliminary data.</text>
</comment>
<evidence type="ECO:0000256" key="5">
    <source>
        <dbReference type="RuleBase" id="RU362022"/>
    </source>
</evidence>
<evidence type="ECO:0000256" key="3">
    <source>
        <dbReference type="ARBA" id="ARBA00022989"/>
    </source>
</evidence>
<dbReference type="EC" id="2.1.1.100" evidence="5"/>